<proteinExistence type="predicted"/>
<evidence type="ECO:0000313" key="2">
    <source>
        <dbReference type="Proteomes" id="UP000217790"/>
    </source>
</evidence>
<dbReference type="STRING" id="47427.A0A2H3DMW3"/>
<sequence>QTSVLIQLQTGPVPLNVYLYRFKKVNFPFCKKCIANRVEAKETVYHFNFECLSHWKLCGEIKKELGRGTTLFRSIMGDPKTIKAMLKYGRKIRHFQATMGDV</sequence>
<reference evidence="2" key="1">
    <citation type="journal article" date="2017" name="Nat. Ecol. Evol.">
        <title>Genome expansion and lineage-specific genetic innovations in the forest pathogenic fungi Armillaria.</title>
        <authorList>
            <person name="Sipos G."/>
            <person name="Prasanna A.N."/>
            <person name="Walter M.C."/>
            <person name="O'Connor E."/>
            <person name="Balint B."/>
            <person name="Krizsan K."/>
            <person name="Kiss B."/>
            <person name="Hess J."/>
            <person name="Varga T."/>
            <person name="Slot J."/>
            <person name="Riley R."/>
            <person name="Boka B."/>
            <person name="Rigling D."/>
            <person name="Barry K."/>
            <person name="Lee J."/>
            <person name="Mihaltcheva S."/>
            <person name="LaButti K."/>
            <person name="Lipzen A."/>
            <person name="Waldron R."/>
            <person name="Moloney N.M."/>
            <person name="Sperisen C."/>
            <person name="Kredics L."/>
            <person name="Vagvoelgyi C."/>
            <person name="Patrignani A."/>
            <person name="Fitzpatrick D."/>
            <person name="Nagy I."/>
            <person name="Doyle S."/>
            <person name="Anderson J.B."/>
            <person name="Grigoriev I.V."/>
            <person name="Gueldener U."/>
            <person name="Muensterkoetter M."/>
            <person name="Nagy L.G."/>
        </authorList>
    </citation>
    <scope>NUCLEOTIDE SEQUENCE [LARGE SCALE GENOMIC DNA]</scope>
    <source>
        <strain evidence="2">Ar21-2</strain>
    </source>
</reference>
<name>A0A2H3DMW3_ARMGA</name>
<keyword evidence="2" id="KW-1185">Reference proteome</keyword>
<accession>A0A2H3DMW3</accession>
<dbReference type="EMBL" id="KZ293650">
    <property type="protein sequence ID" value="PBK96559.1"/>
    <property type="molecule type" value="Genomic_DNA"/>
</dbReference>
<dbReference type="Proteomes" id="UP000217790">
    <property type="component" value="Unassembled WGS sequence"/>
</dbReference>
<protein>
    <recommendedName>
        <fullName evidence="3">Reverse transcriptase zinc-binding domain-containing protein</fullName>
    </recommendedName>
</protein>
<dbReference type="InParanoid" id="A0A2H3DMW3"/>
<dbReference type="OrthoDB" id="3267074at2759"/>
<dbReference type="AlphaFoldDB" id="A0A2H3DMW3"/>
<evidence type="ECO:0000313" key="1">
    <source>
        <dbReference type="EMBL" id="PBK96559.1"/>
    </source>
</evidence>
<evidence type="ECO:0008006" key="3">
    <source>
        <dbReference type="Google" id="ProtNLM"/>
    </source>
</evidence>
<feature type="non-terminal residue" evidence="1">
    <location>
        <position position="1"/>
    </location>
</feature>
<feature type="non-terminal residue" evidence="1">
    <location>
        <position position="102"/>
    </location>
</feature>
<gene>
    <name evidence="1" type="ORF">ARMGADRAFT_867174</name>
</gene>
<organism evidence="1 2">
    <name type="scientific">Armillaria gallica</name>
    <name type="common">Bulbous honey fungus</name>
    <name type="synonym">Armillaria bulbosa</name>
    <dbReference type="NCBI Taxonomy" id="47427"/>
    <lineage>
        <taxon>Eukaryota</taxon>
        <taxon>Fungi</taxon>
        <taxon>Dikarya</taxon>
        <taxon>Basidiomycota</taxon>
        <taxon>Agaricomycotina</taxon>
        <taxon>Agaricomycetes</taxon>
        <taxon>Agaricomycetidae</taxon>
        <taxon>Agaricales</taxon>
        <taxon>Marasmiineae</taxon>
        <taxon>Physalacriaceae</taxon>
        <taxon>Armillaria</taxon>
    </lineage>
</organism>